<dbReference type="GO" id="GO:0005737">
    <property type="term" value="C:cytoplasm"/>
    <property type="evidence" value="ECO:0007669"/>
    <property type="project" value="TreeGrafter"/>
</dbReference>
<evidence type="ECO:0000313" key="2">
    <source>
        <dbReference type="EMBL" id="GHD12438.1"/>
    </source>
</evidence>
<dbReference type="CDD" id="cd04301">
    <property type="entry name" value="NAT_SF"/>
    <property type="match status" value="1"/>
</dbReference>
<dbReference type="InterPro" id="IPR000182">
    <property type="entry name" value="GNAT_dom"/>
</dbReference>
<dbReference type="InterPro" id="IPR051908">
    <property type="entry name" value="Ribosomal_N-acetyltransferase"/>
</dbReference>
<reference evidence="2" key="1">
    <citation type="journal article" date="2014" name="Int. J. Syst. Evol. Microbiol.">
        <title>Complete genome sequence of Corynebacterium casei LMG S-19264T (=DSM 44701T), isolated from a smear-ripened cheese.</title>
        <authorList>
            <consortium name="US DOE Joint Genome Institute (JGI-PGF)"/>
            <person name="Walter F."/>
            <person name="Albersmeier A."/>
            <person name="Kalinowski J."/>
            <person name="Ruckert C."/>
        </authorList>
    </citation>
    <scope>NUCLEOTIDE SEQUENCE</scope>
    <source>
        <strain evidence="2">JCM 4637</strain>
    </source>
</reference>
<dbReference type="InterPro" id="IPR016181">
    <property type="entry name" value="Acyl_CoA_acyltransferase"/>
</dbReference>
<evidence type="ECO:0000259" key="1">
    <source>
        <dbReference type="PROSITE" id="PS51186"/>
    </source>
</evidence>
<dbReference type="PANTHER" id="PTHR43441">
    <property type="entry name" value="RIBOSOMAL-PROTEIN-SERINE ACETYLTRANSFERASE"/>
    <property type="match status" value="1"/>
</dbReference>
<dbReference type="EMBL" id="BMVC01000018">
    <property type="protein sequence ID" value="GHD12438.1"/>
    <property type="molecule type" value="Genomic_DNA"/>
</dbReference>
<reference evidence="2" key="2">
    <citation type="submission" date="2020-09" db="EMBL/GenBank/DDBJ databases">
        <authorList>
            <person name="Sun Q."/>
            <person name="Ohkuma M."/>
        </authorList>
    </citation>
    <scope>NUCLEOTIDE SEQUENCE</scope>
    <source>
        <strain evidence="2">JCM 4637</strain>
    </source>
</reference>
<feature type="domain" description="N-acetyltransferase" evidence="1">
    <location>
        <begin position="6"/>
        <end position="166"/>
    </location>
</feature>
<dbReference type="PANTHER" id="PTHR43441:SF11">
    <property type="entry name" value="RIBOSOMAL-PROTEIN-SERINE ACETYLTRANSFERASE"/>
    <property type="match status" value="1"/>
</dbReference>
<proteinExistence type="predicted"/>
<name>A0A918X4Z9_9ACTN</name>
<sequence>MKGRRVSLDRPSDADYELIADWLGPASQAAVMTADAGEYVTPDDLKQLNSTGRIRQFAVRTDDGRTVGTVNYRQQGPVGNFAIGGAIGDPELWQQGLGAEAFDLLIDHLFHARNAHRMQFTTALYNKGVLRMVTRAGFVLEGILRDHHYLDGAYHHAAIWSLLRYEYYDSLARQEQRNPSYVRPDVIPESAKAQAMDIMLNHLKRPQSETSIQLLLDDAAAAAASSAPGTR</sequence>
<dbReference type="Gene3D" id="3.40.630.30">
    <property type="match status" value="1"/>
</dbReference>
<dbReference type="RefSeq" id="WP_189827144.1">
    <property type="nucleotide sequence ID" value="NZ_BMVC01000018.1"/>
</dbReference>
<comment type="caution">
    <text evidence="2">The sequence shown here is derived from an EMBL/GenBank/DDBJ whole genome shotgun (WGS) entry which is preliminary data.</text>
</comment>
<evidence type="ECO:0000313" key="3">
    <source>
        <dbReference type="Proteomes" id="UP000638353"/>
    </source>
</evidence>
<dbReference type="Proteomes" id="UP000638353">
    <property type="component" value="Unassembled WGS sequence"/>
</dbReference>
<organism evidence="2 3">
    <name type="scientific">Streptomyces finlayi</name>
    <dbReference type="NCBI Taxonomy" id="67296"/>
    <lineage>
        <taxon>Bacteria</taxon>
        <taxon>Bacillati</taxon>
        <taxon>Actinomycetota</taxon>
        <taxon>Actinomycetes</taxon>
        <taxon>Kitasatosporales</taxon>
        <taxon>Streptomycetaceae</taxon>
        <taxon>Streptomyces</taxon>
    </lineage>
</organism>
<dbReference type="PROSITE" id="PS51186">
    <property type="entry name" value="GNAT"/>
    <property type="match status" value="1"/>
</dbReference>
<protein>
    <recommendedName>
        <fullName evidence="1">N-acetyltransferase domain-containing protein</fullName>
    </recommendedName>
</protein>
<dbReference type="GO" id="GO:1990189">
    <property type="term" value="F:protein N-terminal-serine acetyltransferase activity"/>
    <property type="evidence" value="ECO:0007669"/>
    <property type="project" value="TreeGrafter"/>
</dbReference>
<dbReference type="SUPFAM" id="SSF55729">
    <property type="entry name" value="Acyl-CoA N-acyltransferases (Nat)"/>
    <property type="match status" value="1"/>
</dbReference>
<gene>
    <name evidence="2" type="ORF">GCM10010334_69420</name>
</gene>
<dbReference type="AlphaFoldDB" id="A0A918X4Z9"/>
<accession>A0A918X4Z9</accession>
<dbReference type="GO" id="GO:0008999">
    <property type="term" value="F:protein-N-terminal-alanine acetyltransferase activity"/>
    <property type="evidence" value="ECO:0007669"/>
    <property type="project" value="TreeGrafter"/>
</dbReference>
<dbReference type="Pfam" id="PF13302">
    <property type="entry name" value="Acetyltransf_3"/>
    <property type="match status" value="1"/>
</dbReference>